<accession>A0ABU6UNM3</accession>
<organism evidence="3 4">
    <name type="scientific">Stylosanthes scabra</name>
    <dbReference type="NCBI Taxonomy" id="79078"/>
    <lineage>
        <taxon>Eukaryota</taxon>
        <taxon>Viridiplantae</taxon>
        <taxon>Streptophyta</taxon>
        <taxon>Embryophyta</taxon>
        <taxon>Tracheophyta</taxon>
        <taxon>Spermatophyta</taxon>
        <taxon>Magnoliopsida</taxon>
        <taxon>eudicotyledons</taxon>
        <taxon>Gunneridae</taxon>
        <taxon>Pentapetalae</taxon>
        <taxon>rosids</taxon>
        <taxon>fabids</taxon>
        <taxon>Fabales</taxon>
        <taxon>Fabaceae</taxon>
        <taxon>Papilionoideae</taxon>
        <taxon>50 kb inversion clade</taxon>
        <taxon>dalbergioids sensu lato</taxon>
        <taxon>Dalbergieae</taxon>
        <taxon>Pterocarpus clade</taxon>
        <taxon>Stylosanthes</taxon>
    </lineage>
</organism>
<evidence type="ECO:0000313" key="3">
    <source>
        <dbReference type="EMBL" id="MED6162130.1"/>
    </source>
</evidence>
<name>A0ABU6UNM3_9FABA</name>
<dbReference type="EMBL" id="JASCZI010121533">
    <property type="protein sequence ID" value="MED6162130.1"/>
    <property type="molecule type" value="Genomic_DNA"/>
</dbReference>
<dbReference type="Proteomes" id="UP001341840">
    <property type="component" value="Unassembled WGS sequence"/>
</dbReference>
<feature type="region of interest" description="Disordered" evidence="1">
    <location>
        <begin position="352"/>
        <end position="395"/>
    </location>
</feature>
<feature type="compositionally biased region" description="Polar residues" evidence="1">
    <location>
        <begin position="261"/>
        <end position="281"/>
    </location>
</feature>
<keyword evidence="4" id="KW-1185">Reference proteome</keyword>
<protein>
    <recommendedName>
        <fullName evidence="2">Retrotransposon gag domain-containing protein</fullName>
    </recommendedName>
</protein>
<gene>
    <name evidence="3" type="ORF">PIB30_067439</name>
</gene>
<evidence type="ECO:0000313" key="4">
    <source>
        <dbReference type="Proteomes" id="UP001341840"/>
    </source>
</evidence>
<dbReference type="InterPro" id="IPR005162">
    <property type="entry name" value="Retrotrans_gag_dom"/>
</dbReference>
<feature type="compositionally biased region" description="Basic and acidic residues" evidence="1">
    <location>
        <begin position="37"/>
        <end position="62"/>
    </location>
</feature>
<comment type="caution">
    <text evidence="3">The sequence shown here is derived from an EMBL/GenBank/DDBJ whole genome shotgun (WGS) entry which is preliminary data.</text>
</comment>
<feature type="region of interest" description="Disordered" evidence="1">
    <location>
        <begin position="203"/>
        <end position="281"/>
    </location>
</feature>
<reference evidence="3 4" key="1">
    <citation type="journal article" date="2023" name="Plants (Basel)">
        <title>Bridging the Gap: Combining Genomics and Transcriptomics Approaches to Understand Stylosanthes scabra, an Orphan Legume from the Brazilian Caatinga.</title>
        <authorList>
            <person name="Ferreira-Neto J.R.C."/>
            <person name="da Silva M.D."/>
            <person name="Binneck E."/>
            <person name="de Melo N.F."/>
            <person name="da Silva R.H."/>
            <person name="de Melo A.L.T.M."/>
            <person name="Pandolfi V."/>
            <person name="Bustamante F.O."/>
            <person name="Brasileiro-Vidal A.C."/>
            <person name="Benko-Iseppon A.M."/>
        </authorList>
    </citation>
    <scope>NUCLEOTIDE SEQUENCE [LARGE SCALE GENOMIC DNA]</scope>
    <source>
        <tissue evidence="3">Leaves</tissue>
    </source>
</reference>
<evidence type="ECO:0000259" key="2">
    <source>
        <dbReference type="Pfam" id="PF03732"/>
    </source>
</evidence>
<sequence length="547" mass="62742">MVNIQEDNERTGESSPDPNTPLKEMNPSIQKSLLKRQTREAEIASDAMKKADEGDETRDSRSRTWKPSTVIGKPPAKENSKHPFSLEILSEELPKKFKYPVDMKLYDGTSDPKHHLDVFDNRMVLLNASDAVKCKAVTVTLKKDALIWLNSLSPGSIKNFSKWSESFLKNFTTQRKLPSTFEWSESFLKNFTTLRKRPKTSESSESFLKNFTTPRKRPKTSESSESFLRNFTTRRKRPKTSESSKSFLKNFITRRKRPETSESSESFLKNSTPQRKLPKTSQLSESFLKNFITRRKLPKTCMNLCSVVQKPEETLWSYLDRFSTECTQIEGLQCQDALMALVKGLQEDTPFLKSLTKRPPKTMEEIQDRSHEETSRREAPQEDHGRREQRSGRSYYNPLNVSLTTFLYEASQVERIPAPQTVKDKDKATVKSRLFAIGGGYELTTNKPQKQLQAHNSAQLKVPRTLHRRNRRTSKRLQVASCNLSNLKEENKKSPRARIKALKLTQRANYKVVHQTPTEAKSPKVSGETDNKAPPWAGHPADELSNI</sequence>
<dbReference type="PANTHER" id="PTHR33223">
    <property type="entry name" value="CCHC-TYPE DOMAIN-CONTAINING PROTEIN"/>
    <property type="match status" value="1"/>
</dbReference>
<feature type="compositionally biased region" description="Basic and acidic residues" evidence="1">
    <location>
        <begin position="361"/>
        <end position="391"/>
    </location>
</feature>
<feature type="region of interest" description="Disordered" evidence="1">
    <location>
        <begin position="1"/>
        <end position="82"/>
    </location>
</feature>
<feature type="compositionally biased region" description="Polar residues" evidence="1">
    <location>
        <begin position="203"/>
        <end position="213"/>
    </location>
</feature>
<dbReference type="Pfam" id="PF03732">
    <property type="entry name" value="Retrotrans_gag"/>
    <property type="match status" value="1"/>
</dbReference>
<proteinExistence type="predicted"/>
<feature type="domain" description="Retrotransposon gag" evidence="2">
    <location>
        <begin position="281"/>
        <end position="347"/>
    </location>
</feature>
<dbReference type="PANTHER" id="PTHR33223:SF10">
    <property type="entry name" value="AMINOTRANSFERASE-LIKE PLANT MOBILE DOMAIN-CONTAINING PROTEIN"/>
    <property type="match status" value="1"/>
</dbReference>
<feature type="compositionally biased region" description="Polar residues" evidence="1">
    <location>
        <begin position="221"/>
        <end position="231"/>
    </location>
</feature>
<evidence type="ECO:0000256" key="1">
    <source>
        <dbReference type="SAM" id="MobiDB-lite"/>
    </source>
</evidence>
<feature type="region of interest" description="Disordered" evidence="1">
    <location>
        <begin position="510"/>
        <end position="547"/>
    </location>
</feature>